<gene>
    <name evidence="2" type="ORF">GWK16_06730</name>
</gene>
<dbReference type="InterPro" id="IPR014729">
    <property type="entry name" value="Rossmann-like_a/b/a_fold"/>
</dbReference>
<dbReference type="GO" id="GO:0043164">
    <property type="term" value="P:Gram-negative-bacterium-type cell wall biogenesis"/>
    <property type="evidence" value="ECO:0007669"/>
    <property type="project" value="TreeGrafter"/>
</dbReference>
<dbReference type="CDD" id="cd06259">
    <property type="entry name" value="YdcF-like"/>
    <property type="match status" value="1"/>
</dbReference>
<accession>A0A848EBL5</accession>
<evidence type="ECO:0000313" key="2">
    <source>
        <dbReference type="EMBL" id="NMJ40927.1"/>
    </source>
</evidence>
<dbReference type="GO" id="GO:0000270">
    <property type="term" value="P:peptidoglycan metabolic process"/>
    <property type="evidence" value="ECO:0007669"/>
    <property type="project" value="TreeGrafter"/>
</dbReference>
<organism evidence="2 3">
    <name type="scientific">Neoroseomonas marina</name>
    <dbReference type="NCBI Taxonomy" id="1232220"/>
    <lineage>
        <taxon>Bacteria</taxon>
        <taxon>Pseudomonadati</taxon>
        <taxon>Pseudomonadota</taxon>
        <taxon>Alphaproteobacteria</taxon>
        <taxon>Acetobacterales</taxon>
        <taxon>Acetobacteraceae</taxon>
        <taxon>Neoroseomonas</taxon>
    </lineage>
</organism>
<dbReference type="GO" id="GO:0005886">
    <property type="term" value="C:plasma membrane"/>
    <property type="evidence" value="ECO:0007669"/>
    <property type="project" value="TreeGrafter"/>
</dbReference>
<comment type="caution">
    <text evidence="2">The sequence shown here is derived from an EMBL/GenBank/DDBJ whole genome shotgun (WGS) entry which is preliminary data.</text>
</comment>
<keyword evidence="3" id="KW-1185">Reference proteome</keyword>
<protein>
    <submittedName>
        <fullName evidence="2">YdcF family protein</fullName>
    </submittedName>
</protein>
<evidence type="ECO:0000259" key="1">
    <source>
        <dbReference type="Pfam" id="PF02698"/>
    </source>
</evidence>
<dbReference type="Gene3D" id="3.40.50.620">
    <property type="entry name" value="HUPs"/>
    <property type="match status" value="1"/>
</dbReference>
<name>A0A848EBL5_9PROT</name>
<dbReference type="Pfam" id="PF02698">
    <property type="entry name" value="DUF218"/>
    <property type="match status" value="1"/>
</dbReference>
<dbReference type="PANTHER" id="PTHR30336:SF4">
    <property type="entry name" value="ENVELOPE BIOGENESIS FACTOR ELYC"/>
    <property type="match status" value="1"/>
</dbReference>
<proteinExistence type="predicted"/>
<reference evidence="2 3" key="1">
    <citation type="submission" date="2020-03" db="EMBL/GenBank/DDBJ databases">
        <authorList>
            <person name="Sun Q."/>
        </authorList>
    </citation>
    <scope>NUCLEOTIDE SEQUENCE [LARGE SCALE GENOMIC DNA]</scope>
    <source>
        <strain evidence="2 3">JC162</strain>
    </source>
</reference>
<dbReference type="Proteomes" id="UP000548582">
    <property type="component" value="Unassembled WGS sequence"/>
</dbReference>
<dbReference type="EMBL" id="JABBKX010000002">
    <property type="protein sequence ID" value="NMJ40927.1"/>
    <property type="molecule type" value="Genomic_DNA"/>
</dbReference>
<feature type="domain" description="DUF218" evidence="1">
    <location>
        <begin position="42"/>
        <end position="168"/>
    </location>
</feature>
<dbReference type="InterPro" id="IPR051599">
    <property type="entry name" value="Cell_Envelope_Assoc"/>
</dbReference>
<dbReference type="PANTHER" id="PTHR30336">
    <property type="entry name" value="INNER MEMBRANE PROTEIN, PROBABLE PERMEASE"/>
    <property type="match status" value="1"/>
</dbReference>
<dbReference type="InterPro" id="IPR003848">
    <property type="entry name" value="DUF218"/>
</dbReference>
<sequence length="203" mass="21127">MTRKRRIAALVLLLPALAFIAGFVVFVVGVLDAADPPSGETDGIVVLTGGGERVATGFRLLGEGRAQRMLISGAHQASGLSEIAAAAGVDPAAVQGRVTVGHAAASTRGNAAETAAWARAQEVKSIRVVTAAYHMPRAMLELRRAMPDRTLVAHPVATGTLRAPGSLWRPGSWALLIGEYARYVAAQAGLSGLFVNGREPRES</sequence>
<dbReference type="AlphaFoldDB" id="A0A848EBL5"/>
<evidence type="ECO:0000313" key="3">
    <source>
        <dbReference type="Proteomes" id="UP000548582"/>
    </source>
</evidence>